<feature type="transmembrane region" description="Helical" evidence="1">
    <location>
        <begin position="7"/>
        <end position="25"/>
    </location>
</feature>
<feature type="transmembrane region" description="Helical" evidence="1">
    <location>
        <begin position="45"/>
        <end position="65"/>
    </location>
</feature>
<sequence length="149" mass="15999">MRRARDLADIIGGVALIGGGAWFVLHSTGYNMGTLRRMGPGYFPVIIGSLVCLFGILVMVPAMFRQGTLPVPDWRPFVAICLSVLVFALVVERLGLVPATVCLTFVAALAERVKPLQVVLLAAGLCVIGVVVFSKGLGIPIPAFRWNFF</sequence>
<dbReference type="Proteomes" id="UP000626026">
    <property type="component" value="Unassembled WGS sequence"/>
</dbReference>
<organism evidence="3 4">
    <name type="scientific">Teichococcus aerophilus</name>
    <dbReference type="NCBI Taxonomy" id="1224513"/>
    <lineage>
        <taxon>Bacteria</taxon>
        <taxon>Pseudomonadati</taxon>
        <taxon>Pseudomonadota</taxon>
        <taxon>Alphaproteobacteria</taxon>
        <taxon>Acetobacterales</taxon>
        <taxon>Roseomonadaceae</taxon>
        <taxon>Roseomonas</taxon>
    </lineage>
</organism>
<dbReference type="EMBL" id="JACTVA010000007">
    <property type="protein sequence ID" value="MBC9206376.1"/>
    <property type="molecule type" value="Genomic_DNA"/>
</dbReference>
<feature type="transmembrane region" description="Helical" evidence="1">
    <location>
        <begin position="77"/>
        <end position="110"/>
    </location>
</feature>
<dbReference type="InterPro" id="IPR009936">
    <property type="entry name" value="DUF1468"/>
</dbReference>
<gene>
    <name evidence="3" type="ORF">IBL26_05975</name>
</gene>
<feature type="transmembrane region" description="Helical" evidence="1">
    <location>
        <begin position="116"/>
        <end position="137"/>
    </location>
</feature>
<name>A0ABR7RIH9_9PROT</name>
<evidence type="ECO:0000313" key="3">
    <source>
        <dbReference type="EMBL" id="MBC9206376.1"/>
    </source>
</evidence>
<reference evidence="3 4" key="1">
    <citation type="journal article" date="2013" name="Int. J. Syst. Evol. Microbiol.">
        <title>Roseomonas aerophila sp. nov., isolated from air.</title>
        <authorList>
            <person name="Kim S.J."/>
            <person name="Weon H.Y."/>
            <person name="Ahn J.H."/>
            <person name="Hong S.B."/>
            <person name="Seok S.J."/>
            <person name="Whang K.S."/>
            <person name="Kwon S.W."/>
        </authorList>
    </citation>
    <scope>NUCLEOTIDE SEQUENCE [LARGE SCALE GENOMIC DNA]</scope>
    <source>
        <strain evidence="3 4">NBRC 108923</strain>
    </source>
</reference>
<keyword evidence="1" id="KW-0812">Transmembrane</keyword>
<evidence type="ECO:0000259" key="2">
    <source>
        <dbReference type="Pfam" id="PF07331"/>
    </source>
</evidence>
<dbReference type="Pfam" id="PF07331">
    <property type="entry name" value="TctB"/>
    <property type="match status" value="1"/>
</dbReference>
<feature type="domain" description="DUF1468" evidence="2">
    <location>
        <begin position="11"/>
        <end position="142"/>
    </location>
</feature>
<accession>A0ABR7RIH9</accession>
<protein>
    <submittedName>
        <fullName evidence="3">Tripartite tricarboxylate transporter TctB family protein</fullName>
    </submittedName>
</protein>
<evidence type="ECO:0000313" key="4">
    <source>
        <dbReference type="Proteomes" id="UP000626026"/>
    </source>
</evidence>
<evidence type="ECO:0000256" key="1">
    <source>
        <dbReference type="SAM" id="Phobius"/>
    </source>
</evidence>
<comment type="caution">
    <text evidence="3">The sequence shown here is derived from an EMBL/GenBank/DDBJ whole genome shotgun (WGS) entry which is preliminary data.</text>
</comment>
<keyword evidence="1" id="KW-0472">Membrane</keyword>
<keyword evidence="4" id="KW-1185">Reference proteome</keyword>
<proteinExistence type="predicted"/>
<keyword evidence="1" id="KW-1133">Transmembrane helix</keyword>